<keyword evidence="6" id="KW-1185">Reference proteome</keyword>
<accession>A0A2V0PLY0</accession>
<dbReference type="PRINTS" id="PR00503">
    <property type="entry name" value="BROMODOMAIN"/>
</dbReference>
<feature type="compositionally biased region" description="Gly residues" evidence="3">
    <location>
        <begin position="399"/>
        <end position="411"/>
    </location>
</feature>
<dbReference type="Proteomes" id="UP000247498">
    <property type="component" value="Unassembled WGS sequence"/>
</dbReference>
<dbReference type="Pfam" id="PF17035">
    <property type="entry name" value="BET"/>
    <property type="match status" value="1"/>
</dbReference>
<dbReference type="InterPro" id="IPR018359">
    <property type="entry name" value="Bromodomain_CS"/>
</dbReference>
<dbReference type="Gene3D" id="1.20.920.10">
    <property type="entry name" value="Bromodomain-like"/>
    <property type="match status" value="1"/>
</dbReference>
<dbReference type="InterPro" id="IPR001487">
    <property type="entry name" value="Bromodomain"/>
</dbReference>
<dbReference type="InterPro" id="IPR027353">
    <property type="entry name" value="NET_dom"/>
</dbReference>
<dbReference type="InParanoid" id="A0A2V0PLY0"/>
<sequence length="437" mass="47459">MAAVAPPAAQAAAGSKRRVLLRLDDGSLIGDSTILLNTQEGGAVLLEPSNAARVARAGQPELERLDRLLEFYRNKYPNAYQIPKSQVRNHNPYREEGQRALKRQKSLPNGDPVLGLGLGLGSPTGAMPPGPAGYAAPSAADGDWVRKCWGVLQAIYSDIGPKEFCYNLPAKEVFYKTVSETFPGVAPQYYAIVRSPITFRDIEGRLGGGAYEGAQQFADDLRLLFDNAVTFTPTPTDPVHRLAIRLRGRFEEAWAGTGLCQEARGRRSNAGVARERFEHSTYDAAAPPQRKTASKQRDDFYRAASHEVSSYQEAQAPELPPDVMTDVANSIGELSEDHMTAALDLLNAECKVTNEEGEMELDFEYITYDALMRVDAYIREVQGLPPRPRPAPPSAPASYGGGSGGGAAGGRGGKKRGVQFDDTEDDDDYEEDDSDSD</sequence>
<evidence type="ECO:0000313" key="6">
    <source>
        <dbReference type="Proteomes" id="UP000247498"/>
    </source>
</evidence>
<comment type="caution">
    <text evidence="5">The sequence shown here is derived from an EMBL/GenBank/DDBJ whole genome shotgun (WGS) entry which is preliminary data.</text>
</comment>
<feature type="region of interest" description="Disordered" evidence="3">
    <location>
        <begin position="383"/>
        <end position="437"/>
    </location>
</feature>
<dbReference type="OrthoDB" id="21449at2759"/>
<dbReference type="InterPro" id="IPR036427">
    <property type="entry name" value="Bromodomain-like_sf"/>
</dbReference>
<dbReference type="EMBL" id="BDRX01000137">
    <property type="protein sequence ID" value="GBF98870.1"/>
    <property type="molecule type" value="Genomic_DNA"/>
</dbReference>
<feature type="compositionally biased region" description="Acidic residues" evidence="3">
    <location>
        <begin position="421"/>
        <end position="437"/>
    </location>
</feature>
<evidence type="ECO:0000313" key="5">
    <source>
        <dbReference type="EMBL" id="GBF98870.1"/>
    </source>
</evidence>
<dbReference type="SUPFAM" id="SSF47370">
    <property type="entry name" value="Bromodomain"/>
    <property type="match status" value="1"/>
</dbReference>
<dbReference type="Pfam" id="PF00439">
    <property type="entry name" value="Bromodomain"/>
    <property type="match status" value="1"/>
</dbReference>
<feature type="compositionally biased region" description="Pro residues" evidence="3">
    <location>
        <begin position="385"/>
        <end position="395"/>
    </location>
</feature>
<dbReference type="CDD" id="cd04369">
    <property type="entry name" value="Bromodomain"/>
    <property type="match status" value="1"/>
</dbReference>
<dbReference type="PROSITE" id="PS50014">
    <property type="entry name" value="BROMODOMAIN_2"/>
    <property type="match status" value="1"/>
</dbReference>
<name>A0A2V0PLY0_9CHLO</name>
<keyword evidence="1 2" id="KW-0103">Bromodomain</keyword>
<feature type="domain" description="Bromo" evidence="4">
    <location>
        <begin position="166"/>
        <end position="239"/>
    </location>
</feature>
<proteinExistence type="predicted"/>
<protein>
    <recommendedName>
        <fullName evidence="4">Bromo domain-containing protein</fullName>
    </recommendedName>
</protein>
<evidence type="ECO:0000259" key="4">
    <source>
        <dbReference type="PROSITE" id="PS50014"/>
    </source>
</evidence>
<evidence type="ECO:0000256" key="1">
    <source>
        <dbReference type="ARBA" id="ARBA00023117"/>
    </source>
</evidence>
<evidence type="ECO:0000256" key="2">
    <source>
        <dbReference type="PROSITE-ProRule" id="PRU00035"/>
    </source>
</evidence>
<organism evidence="5 6">
    <name type="scientific">Raphidocelis subcapitata</name>
    <dbReference type="NCBI Taxonomy" id="307507"/>
    <lineage>
        <taxon>Eukaryota</taxon>
        <taxon>Viridiplantae</taxon>
        <taxon>Chlorophyta</taxon>
        <taxon>core chlorophytes</taxon>
        <taxon>Chlorophyceae</taxon>
        <taxon>CS clade</taxon>
        <taxon>Sphaeropleales</taxon>
        <taxon>Selenastraceae</taxon>
        <taxon>Raphidocelis</taxon>
    </lineage>
</organism>
<dbReference type="SMART" id="SM00297">
    <property type="entry name" value="BROMO"/>
    <property type="match status" value="1"/>
</dbReference>
<dbReference type="PANTHER" id="PTHR45926">
    <property type="entry name" value="OSJNBA0053K19.4 PROTEIN"/>
    <property type="match status" value="1"/>
</dbReference>
<dbReference type="PROSITE" id="PS00633">
    <property type="entry name" value="BROMODOMAIN_1"/>
    <property type="match status" value="1"/>
</dbReference>
<gene>
    <name evidence="5" type="ORF">Rsub_11474</name>
</gene>
<dbReference type="AlphaFoldDB" id="A0A2V0PLY0"/>
<reference evidence="5 6" key="1">
    <citation type="journal article" date="2018" name="Sci. Rep.">
        <title>Raphidocelis subcapitata (=Pseudokirchneriella subcapitata) provides an insight into genome evolution and environmental adaptations in the Sphaeropleales.</title>
        <authorList>
            <person name="Suzuki S."/>
            <person name="Yamaguchi H."/>
            <person name="Nakajima N."/>
            <person name="Kawachi M."/>
        </authorList>
    </citation>
    <scope>NUCLEOTIDE SEQUENCE [LARGE SCALE GENOMIC DNA]</scope>
    <source>
        <strain evidence="5 6">NIES-35</strain>
    </source>
</reference>
<dbReference type="STRING" id="307507.A0A2V0PLY0"/>
<evidence type="ECO:0000256" key="3">
    <source>
        <dbReference type="SAM" id="MobiDB-lite"/>
    </source>
</evidence>